<reference evidence="1" key="2">
    <citation type="submission" date="2021-04" db="EMBL/GenBank/DDBJ databases">
        <authorList>
            <person name="Karlyshev A.V."/>
        </authorList>
    </citation>
    <scope>NUCLEOTIDE SEQUENCE</scope>
    <source>
        <strain evidence="1">LMG 29479</strain>
    </source>
</reference>
<organism evidence="1">
    <name type="scientific">Coralloluteibacterium stylophorae</name>
    <dbReference type="NCBI Taxonomy" id="1776034"/>
    <lineage>
        <taxon>Bacteria</taxon>
        <taxon>Pseudomonadati</taxon>
        <taxon>Pseudomonadota</taxon>
        <taxon>Gammaproteobacteria</taxon>
        <taxon>Lysobacterales</taxon>
        <taxon>Lysobacteraceae</taxon>
        <taxon>Coralloluteibacterium</taxon>
    </lineage>
</organism>
<comment type="caution">
    <text evidence="1">The sequence shown here is derived from an EMBL/GenBank/DDBJ whole genome shotgun (WGS) entry which is preliminary data.</text>
</comment>
<gene>
    <name evidence="2" type="ORF">KB893_011290</name>
    <name evidence="1" type="ORF">KB893_02635</name>
</gene>
<proteinExistence type="predicted"/>
<dbReference type="RefSeq" id="WP_211925391.1">
    <property type="nucleotide sequence ID" value="NZ_JAGQFT020000006.1"/>
</dbReference>
<dbReference type="AlphaFoldDB" id="A0A8J7VRC0"/>
<name>A0A8J7VRC0_9GAMM</name>
<protein>
    <submittedName>
        <fullName evidence="1">Uncharacterized protein</fullName>
    </submittedName>
</protein>
<evidence type="ECO:0000313" key="1">
    <source>
        <dbReference type="EMBL" id="MBR0561422.1"/>
    </source>
</evidence>
<dbReference type="EMBL" id="JAGQFT010000010">
    <property type="protein sequence ID" value="MBR0561422.1"/>
    <property type="molecule type" value="Genomic_DNA"/>
</dbReference>
<dbReference type="Proteomes" id="UP000675747">
    <property type="component" value="Unassembled WGS sequence"/>
</dbReference>
<sequence length="94" mass="10459">MHFTETTSQMLRALAQAKRLDLDKLFGSGIDVTLHRYSGEREAEHVERVTVHAEFAGPLRAALIEALEKSLERRRESLVSDLAAVNAALDKAKT</sequence>
<accession>A0A8J7VRC0</accession>
<evidence type="ECO:0000313" key="3">
    <source>
        <dbReference type="Proteomes" id="UP000675747"/>
    </source>
</evidence>
<evidence type="ECO:0000313" key="2">
    <source>
        <dbReference type="EMBL" id="MBS7457713.1"/>
    </source>
</evidence>
<keyword evidence="3" id="KW-1185">Reference proteome</keyword>
<reference evidence="2 3" key="1">
    <citation type="journal article" date="2021" name="Microbiol. Resour. Announc.">
        <title>Draft Genome Sequence of Coralloluteibacterium stylophorae LMG 29479T.</title>
        <authorList>
            <person name="Karlyshev A.V."/>
            <person name="Kudryashova E.B."/>
            <person name="Ariskina E.V."/>
            <person name="Conroy A.P."/>
            <person name="Abidueva E.Y."/>
        </authorList>
    </citation>
    <scope>NUCLEOTIDE SEQUENCE [LARGE SCALE GENOMIC DNA]</scope>
    <source>
        <strain evidence="2 3">LMG 29479</strain>
    </source>
</reference>
<dbReference type="EMBL" id="JAGQFT020000006">
    <property type="protein sequence ID" value="MBS7457713.1"/>
    <property type="molecule type" value="Genomic_DNA"/>
</dbReference>